<dbReference type="Proteomes" id="UP001164965">
    <property type="component" value="Plasmid unnamed1"/>
</dbReference>
<evidence type="ECO:0008006" key="11">
    <source>
        <dbReference type="Google" id="ProtNLM"/>
    </source>
</evidence>
<dbReference type="SUPFAM" id="SSF142764">
    <property type="entry name" value="YgbK-like"/>
    <property type="match status" value="1"/>
</dbReference>
<evidence type="ECO:0000256" key="6">
    <source>
        <dbReference type="ARBA" id="ARBA00023277"/>
    </source>
</evidence>
<geneLocation type="plasmid" evidence="9 10">
    <name>unnamed1</name>
</geneLocation>
<dbReference type="InterPro" id="IPR010737">
    <property type="entry name" value="4-carb_acid_sugar_kinase_N"/>
</dbReference>
<evidence type="ECO:0000313" key="9">
    <source>
        <dbReference type="EMBL" id="UZJ26866.1"/>
    </source>
</evidence>
<evidence type="ECO:0000256" key="1">
    <source>
        <dbReference type="ARBA" id="ARBA00005715"/>
    </source>
</evidence>
<reference evidence="9" key="1">
    <citation type="submission" date="2022-10" db="EMBL/GenBank/DDBJ databases">
        <title>Rhodococcus sp.75.</title>
        <authorList>
            <person name="Sun M."/>
        </authorList>
    </citation>
    <scope>NUCLEOTIDE SEQUENCE</scope>
    <source>
        <strain evidence="9">75</strain>
        <plasmid evidence="9">unnamed1</plasmid>
    </source>
</reference>
<evidence type="ECO:0000256" key="3">
    <source>
        <dbReference type="ARBA" id="ARBA00022741"/>
    </source>
</evidence>
<dbReference type="Pfam" id="PF17042">
    <property type="entry name" value="NBD_C"/>
    <property type="match status" value="1"/>
</dbReference>
<dbReference type="InterPro" id="IPR031475">
    <property type="entry name" value="NBD_C"/>
</dbReference>
<keyword evidence="6" id="KW-0119">Carbohydrate metabolism</keyword>
<sequence>MSTSPGPVTAVPFGTTTVERLRSGLPKALEVPDALHRIREANATAGTHVVVLDDDPTGSQVVHDVPVLITWADEDLRWAFAHPARAFFILTNTRSLDQRAARALLVDLDQRIARIAAEVGTTVVLLSRSDSTLRGHFPLETDVLADAAAGRGHPYDAVVLSPAYLDAGRVTVGDIHYARIGTDYVPVGETDYATDSAFGYRSSSLPEWVRERAGTAVEVVSLGLDDIRVGGVSRVLELLLSARRGTVVVVNALDDADLEVVALALGEAEATGWRALCRVGPSFVPIRAGVDRRAPLQASEIAAAGARPGRGLVVVGSHVALSSRQLESLLELPGIIPVGLDVEALLDPAGAAVEIDRCAAAMAAAASTADVVLVTSRRRVVVAAGESSLELSRLVSAALVQLTRRLTDVVELGWVIAKGGITSHDIAAHGLDIHRATVLGQLFAGIVSVWRTEPGGVTDTAPAGLPYVVFAGNVGDESTLRDAVSILREVHRA</sequence>
<dbReference type="InterPro" id="IPR042213">
    <property type="entry name" value="NBD_C_sf"/>
</dbReference>
<name>A0ABY6P5C5_9NOCA</name>
<organism evidence="9 10">
    <name type="scientific">Rhodococcus antarcticus</name>
    <dbReference type="NCBI Taxonomy" id="2987751"/>
    <lineage>
        <taxon>Bacteria</taxon>
        <taxon>Bacillati</taxon>
        <taxon>Actinomycetota</taxon>
        <taxon>Actinomycetes</taxon>
        <taxon>Mycobacteriales</taxon>
        <taxon>Nocardiaceae</taxon>
        <taxon>Rhodococcus</taxon>
    </lineage>
</organism>
<dbReference type="Gene3D" id="3.40.50.10840">
    <property type="entry name" value="Putative sugar-binding, N-terminal domain"/>
    <property type="match status" value="1"/>
</dbReference>
<evidence type="ECO:0000259" key="7">
    <source>
        <dbReference type="Pfam" id="PF07005"/>
    </source>
</evidence>
<dbReference type="InterPro" id="IPR037051">
    <property type="entry name" value="4-carb_acid_sugar_kinase_N_sf"/>
</dbReference>
<dbReference type="Gene3D" id="3.40.980.20">
    <property type="entry name" value="Four-carbon acid sugar kinase, nucleotide binding domain"/>
    <property type="match status" value="1"/>
</dbReference>
<keyword evidence="2" id="KW-0808">Transferase</keyword>
<dbReference type="Pfam" id="PF07005">
    <property type="entry name" value="SBD_N"/>
    <property type="match status" value="1"/>
</dbReference>
<evidence type="ECO:0000313" key="10">
    <source>
        <dbReference type="Proteomes" id="UP001164965"/>
    </source>
</evidence>
<keyword evidence="5" id="KW-0067">ATP-binding</keyword>
<keyword evidence="4" id="KW-0418">Kinase</keyword>
<accession>A0ABY6P5C5</accession>
<evidence type="ECO:0000256" key="4">
    <source>
        <dbReference type="ARBA" id="ARBA00022777"/>
    </source>
</evidence>
<dbReference type="EMBL" id="CP110616">
    <property type="protein sequence ID" value="UZJ26866.1"/>
    <property type="molecule type" value="Genomic_DNA"/>
</dbReference>
<comment type="similarity">
    <text evidence="1">Belongs to the four-carbon acid sugar kinase family.</text>
</comment>
<keyword evidence="9" id="KW-0614">Plasmid</keyword>
<keyword evidence="10" id="KW-1185">Reference proteome</keyword>
<evidence type="ECO:0000256" key="2">
    <source>
        <dbReference type="ARBA" id="ARBA00022679"/>
    </source>
</evidence>
<protein>
    <recommendedName>
        <fullName evidence="11">Hydroxyacid dehydrogenase</fullName>
    </recommendedName>
</protein>
<proteinExistence type="inferred from homology"/>
<feature type="domain" description="Four-carbon acid sugar kinase N-terminal" evidence="7">
    <location>
        <begin position="50"/>
        <end position="284"/>
    </location>
</feature>
<evidence type="ECO:0000256" key="5">
    <source>
        <dbReference type="ARBA" id="ARBA00022840"/>
    </source>
</evidence>
<gene>
    <name evidence="9" type="ORF">RHODO2019_18475</name>
</gene>
<keyword evidence="3" id="KW-0547">Nucleotide-binding</keyword>
<evidence type="ECO:0000259" key="8">
    <source>
        <dbReference type="Pfam" id="PF17042"/>
    </source>
</evidence>
<dbReference type="RefSeq" id="WP_265384970.1">
    <property type="nucleotide sequence ID" value="NZ_CP110616.1"/>
</dbReference>
<feature type="domain" description="Four-carbon acid sugar kinase nucleotide binding" evidence="8">
    <location>
        <begin position="312"/>
        <end position="480"/>
    </location>
</feature>